<sequence length="159" mass="17551">MRDVQYLNSRPVYNTGRKPAAKKWNALDPKSCHPFDDSDTQDGNQEIKSVQHSFETIVVKDSCDVEVKTTDTQAAINVQVGLQAAIALILSISILDGDKADKVSQDLFEKIKSSQVNKQHTYIENSRGVKVSTNDTDIAVNAQVLLQVLIALIARLDIL</sequence>
<evidence type="ECO:0000313" key="2">
    <source>
        <dbReference type="EMBL" id="PWU70134.1"/>
    </source>
</evidence>
<dbReference type="InterPro" id="IPR011428">
    <property type="entry name" value="Spore_coat_X/V"/>
</dbReference>
<accession>A0A317L4D7</accession>
<keyword evidence="2" id="KW-0167">Capsid protein</keyword>
<organism evidence="2 3">
    <name type="scientific">Gracilibacillus dipsosauri</name>
    <dbReference type="NCBI Taxonomy" id="178340"/>
    <lineage>
        <taxon>Bacteria</taxon>
        <taxon>Bacillati</taxon>
        <taxon>Bacillota</taxon>
        <taxon>Bacilli</taxon>
        <taxon>Bacillales</taxon>
        <taxon>Bacillaceae</taxon>
        <taxon>Gracilibacillus</taxon>
    </lineage>
</organism>
<comment type="caution">
    <text evidence="2">The sequence shown here is derived from an EMBL/GenBank/DDBJ whole genome shotgun (WGS) entry which is preliminary data.</text>
</comment>
<dbReference type="AlphaFoldDB" id="A0A317L4D7"/>
<keyword evidence="3" id="KW-1185">Reference proteome</keyword>
<evidence type="ECO:0000259" key="1">
    <source>
        <dbReference type="Pfam" id="PF07552"/>
    </source>
</evidence>
<feature type="domain" description="Spore coat protein X/V" evidence="1">
    <location>
        <begin position="101"/>
        <end position="158"/>
    </location>
</feature>
<protein>
    <submittedName>
        <fullName evidence="2">Spore coat protein</fullName>
    </submittedName>
</protein>
<proteinExistence type="predicted"/>
<gene>
    <name evidence="2" type="ORF">DLJ74_01320</name>
</gene>
<feature type="domain" description="Spore coat protein X/V" evidence="1">
    <location>
        <begin position="39"/>
        <end position="94"/>
    </location>
</feature>
<dbReference type="Pfam" id="PF07552">
    <property type="entry name" value="Coat_X"/>
    <property type="match status" value="2"/>
</dbReference>
<evidence type="ECO:0000313" key="3">
    <source>
        <dbReference type="Proteomes" id="UP000245624"/>
    </source>
</evidence>
<dbReference type="RefSeq" id="WP_109983031.1">
    <property type="nucleotide sequence ID" value="NZ_JAJUIE010000039.1"/>
</dbReference>
<name>A0A317L4D7_9BACI</name>
<reference evidence="2 3" key="1">
    <citation type="submission" date="2018-05" db="EMBL/GenBank/DDBJ databases">
        <title>Genomic analysis of Gracilibacillus dipsosauri DD1 reveals novel features of a salt-tolerant amylase.</title>
        <authorList>
            <person name="Deutch C.E."/>
            <person name="Yang S."/>
        </authorList>
    </citation>
    <scope>NUCLEOTIDE SEQUENCE [LARGE SCALE GENOMIC DNA]</scope>
    <source>
        <strain evidence="2 3">DD1</strain>
    </source>
</reference>
<dbReference type="GO" id="GO:0030435">
    <property type="term" value="P:sporulation resulting in formation of a cellular spore"/>
    <property type="evidence" value="ECO:0007669"/>
    <property type="project" value="InterPro"/>
</dbReference>
<dbReference type="Proteomes" id="UP000245624">
    <property type="component" value="Unassembled WGS sequence"/>
</dbReference>
<keyword evidence="2" id="KW-0946">Virion</keyword>
<dbReference type="GO" id="GO:0031160">
    <property type="term" value="C:spore wall"/>
    <property type="evidence" value="ECO:0007669"/>
    <property type="project" value="InterPro"/>
</dbReference>
<dbReference type="OrthoDB" id="2680713at2"/>
<dbReference type="EMBL" id="QGTD01000003">
    <property type="protein sequence ID" value="PWU70134.1"/>
    <property type="molecule type" value="Genomic_DNA"/>
</dbReference>